<dbReference type="EMBL" id="UZAN01055442">
    <property type="protein sequence ID" value="VDP90852.1"/>
    <property type="molecule type" value="Genomic_DNA"/>
</dbReference>
<evidence type="ECO:0000313" key="3">
    <source>
        <dbReference type="WBParaSite" id="ECPE_0001361901-mRNA-1"/>
    </source>
</evidence>
<reference evidence="3" key="1">
    <citation type="submission" date="2016-06" db="UniProtKB">
        <authorList>
            <consortium name="WormBaseParasite"/>
        </authorList>
    </citation>
    <scope>IDENTIFICATION</scope>
</reference>
<evidence type="ECO:0000313" key="1">
    <source>
        <dbReference type="EMBL" id="VDP90852.1"/>
    </source>
</evidence>
<organism evidence="3">
    <name type="scientific">Echinostoma caproni</name>
    <dbReference type="NCBI Taxonomy" id="27848"/>
    <lineage>
        <taxon>Eukaryota</taxon>
        <taxon>Metazoa</taxon>
        <taxon>Spiralia</taxon>
        <taxon>Lophotrochozoa</taxon>
        <taxon>Platyhelminthes</taxon>
        <taxon>Trematoda</taxon>
        <taxon>Digenea</taxon>
        <taxon>Plagiorchiida</taxon>
        <taxon>Echinostomata</taxon>
        <taxon>Echinostomatoidea</taxon>
        <taxon>Echinostomatidae</taxon>
        <taxon>Echinostoma</taxon>
    </lineage>
</organism>
<reference evidence="1 2" key="2">
    <citation type="submission" date="2018-11" db="EMBL/GenBank/DDBJ databases">
        <authorList>
            <consortium name="Pathogen Informatics"/>
        </authorList>
    </citation>
    <scope>NUCLEOTIDE SEQUENCE [LARGE SCALE GENOMIC DNA]</scope>
    <source>
        <strain evidence="1 2">Egypt</strain>
    </source>
</reference>
<proteinExistence type="predicted"/>
<name>A0A183B2Z5_9TREM</name>
<dbReference type="OrthoDB" id="6682367at2759"/>
<sequence>MQTADICPLVMVILRVKSDMSKAFKKISGLKDVMPTEYGGHGGPVQSAIDSWSAEFKEFYSNGYPLASIQVDETKRPASARNYMKEYKDAEPTMMGNAGTFVKLDPGD</sequence>
<protein>
    <submittedName>
        <fullName evidence="3">Transketolase</fullName>
    </submittedName>
</protein>
<accession>A0A183B2Z5</accession>
<keyword evidence="2" id="KW-1185">Reference proteome</keyword>
<evidence type="ECO:0000313" key="2">
    <source>
        <dbReference type="Proteomes" id="UP000272942"/>
    </source>
</evidence>
<dbReference type="WBParaSite" id="ECPE_0001361901-mRNA-1">
    <property type="protein sequence ID" value="ECPE_0001361901-mRNA-1"/>
    <property type="gene ID" value="ECPE_0001361901"/>
</dbReference>
<gene>
    <name evidence="1" type="ORF">ECPE_LOCUS13580</name>
</gene>
<dbReference type="AlphaFoldDB" id="A0A183B2Z5"/>
<dbReference type="Proteomes" id="UP000272942">
    <property type="component" value="Unassembled WGS sequence"/>
</dbReference>